<dbReference type="HOGENOM" id="CLU_3397314_0_0_6"/>
<evidence type="ECO:0000313" key="1">
    <source>
        <dbReference type="EMBL" id="AAU38570.1"/>
    </source>
</evidence>
<organism evidence="1 2">
    <name type="scientific">Mannheimia succiniciproducens (strain KCTC 0769BP / MBEL55E)</name>
    <dbReference type="NCBI Taxonomy" id="221988"/>
    <lineage>
        <taxon>Bacteria</taxon>
        <taxon>Pseudomonadati</taxon>
        <taxon>Pseudomonadota</taxon>
        <taxon>Gammaproteobacteria</taxon>
        <taxon>Pasteurellales</taxon>
        <taxon>Pasteurellaceae</taxon>
        <taxon>Basfia</taxon>
    </lineage>
</organism>
<dbReference type="AlphaFoldDB" id="Q65R40"/>
<dbReference type="EMBL" id="AE016827">
    <property type="protein sequence ID" value="AAU38570.1"/>
    <property type="molecule type" value="Genomic_DNA"/>
</dbReference>
<evidence type="ECO:0000313" key="2">
    <source>
        <dbReference type="Proteomes" id="UP000000607"/>
    </source>
</evidence>
<dbReference type="KEGG" id="msu:MS1963"/>
<gene>
    <name evidence="1" type="ordered locus">MS1963</name>
</gene>
<protein>
    <submittedName>
        <fullName evidence="1">Uncharacterized protein</fullName>
    </submittedName>
</protein>
<name>Q65R40_MANSM</name>
<reference evidence="1 2" key="1">
    <citation type="journal article" date="2004" name="Nat. Biotechnol.">
        <title>The genome sequence of the capnophilic rumen bacterium Mannheimia succiniciproducens.</title>
        <authorList>
            <person name="Hong S.H."/>
            <person name="Kim J.S."/>
            <person name="Lee S.Y."/>
            <person name="In Y.H."/>
            <person name="Choi S.S."/>
            <person name="Rih J.-K."/>
            <person name="Kim C.H."/>
            <person name="Jeong H."/>
            <person name="Hur C.G."/>
            <person name="Kim J.J."/>
        </authorList>
    </citation>
    <scope>NUCLEOTIDE SEQUENCE [LARGE SCALE GENOMIC DNA]</scope>
    <source>
        <strain evidence="2">KCTC 0769BP / MBEL55E</strain>
    </source>
</reference>
<accession>Q65R40</accession>
<sequence>MIKKCHKVLTLLIVFWSRRYFKVEYGYSLYQ</sequence>
<keyword evidence="2" id="KW-1185">Reference proteome</keyword>
<dbReference type="Proteomes" id="UP000000607">
    <property type="component" value="Chromosome"/>
</dbReference>
<proteinExistence type="predicted"/>